<keyword evidence="2" id="KW-0560">Oxidoreductase</keyword>
<keyword evidence="2" id="KW-0223">Dioxygenase</keyword>
<proteinExistence type="predicted"/>
<reference evidence="2 3" key="1">
    <citation type="submission" date="2018-10" db="EMBL/GenBank/DDBJ databases">
        <title>Genomic Encyclopedia of Archaeal and Bacterial Type Strains, Phase II (KMG-II): from individual species to whole genera.</title>
        <authorList>
            <person name="Goeker M."/>
        </authorList>
    </citation>
    <scope>NUCLEOTIDE SEQUENCE [LARGE SCALE GENOMIC DNA]</scope>
    <source>
        <strain evidence="2 3">DSM 25230</strain>
    </source>
</reference>
<dbReference type="InterPro" id="IPR037523">
    <property type="entry name" value="VOC_core"/>
</dbReference>
<dbReference type="OrthoDB" id="9798430at2"/>
<protein>
    <submittedName>
        <fullName evidence="2">Catechol 2,3-dioxygenase-like lactoylglutathione lyase family enzyme</fullName>
    </submittedName>
</protein>
<dbReference type="GO" id="GO:0051213">
    <property type="term" value="F:dioxygenase activity"/>
    <property type="evidence" value="ECO:0007669"/>
    <property type="project" value="UniProtKB-KW"/>
</dbReference>
<evidence type="ECO:0000259" key="1">
    <source>
        <dbReference type="PROSITE" id="PS51819"/>
    </source>
</evidence>
<keyword evidence="3" id="KW-1185">Reference proteome</keyword>
<dbReference type="Gene3D" id="3.10.180.10">
    <property type="entry name" value="2,3-Dihydroxybiphenyl 1,2-Dioxygenase, domain 1"/>
    <property type="match status" value="1"/>
</dbReference>
<feature type="domain" description="VOC" evidence="1">
    <location>
        <begin position="4"/>
        <end position="141"/>
    </location>
</feature>
<keyword evidence="2" id="KW-0456">Lyase</keyword>
<dbReference type="Proteomes" id="UP000269412">
    <property type="component" value="Unassembled WGS sequence"/>
</dbReference>
<dbReference type="PROSITE" id="PS51819">
    <property type="entry name" value="VOC"/>
    <property type="match status" value="1"/>
</dbReference>
<dbReference type="InterPro" id="IPR004360">
    <property type="entry name" value="Glyas_Fos-R_dOase_dom"/>
</dbReference>
<dbReference type="GO" id="GO:0016829">
    <property type="term" value="F:lyase activity"/>
    <property type="evidence" value="ECO:0007669"/>
    <property type="project" value="UniProtKB-KW"/>
</dbReference>
<dbReference type="SUPFAM" id="SSF54593">
    <property type="entry name" value="Glyoxalase/Bleomycin resistance protein/Dihydroxybiphenyl dioxygenase"/>
    <property type="match status" value="1"/>
</dbReference>
<evidence type="ECO:0000313" key="3">
    <source>
        <dbReference type="Proteomes" id="UP000269412"/>
    </source>
</evidence>
<accession>A0A495EF00</accession>
<organism evidence="2 3">
    <name type="scientific">Maribacter vaceletii</name>
    <dbReference type="NCBI Taxonomy" id="1206816"/>
    <lineage>
        <taxon>Bacteria</taxon>
        <taxon>Pseudomonadati</taxon>
        <taxon>Bacteroidota</taxon>
        <taxon>Flavobacteriia</taxon>
        <taxon>Flavobacteriales</taxon>
        <taxon>Flavobacteriaceae</taxon>
        <taxon>Maribacter</taxon>
    </lineage>
</organism>
<dbReference type="Pfam" id="PF00903">
    <property type="entry name" value="Glyoxalase"/>
    <property type="match status" value="1"/>
</dbReference>
<dbReference type="InterPro" id="IPR029068">
    <property type="entry name" value="Glyas_Bleomycin-R_OHBP_Dase"/>
</dbReference>
<dbReference type="RefSeq" id="WP_121065169.1">
    <property type="nucleotide sequence ID" value="NZ_RBIQ01000007.1"/>
</dbReference>
<gene>
    <name evidence="2" type="ORF">CLV91_1331</name>
</gene>
<dbReference type="AlphaFoldDB" id="A0A495EF00"/>
<evidence type="ECO:0000313" key="2">
    <source>
        <dbReference type="EMBL" id="RKR15249.1"/>
    </source>
</evidence>
<comment type="caution">
    <text evidence="2">The sequence shown here is derived from an EMBL/GenBank/DDBJ whole genome shotgun (WGS) entry which is preliminary data.</text>
</comment>
<sequence>MPIQFKRATLLVADLKKSLSIYSDILGFSVNYIKKSEDDSYSYPVFNLPKNAQVTFCALDSPSQKRTFALTEVKEYKLPEPKGPRMAVLVLQVDDLKKMISNIASLGLETLDFLKDTTDGESYLEQAFIDFDGHLILLYEILKE</sequence>
<dbReference type="EMBL" id="RBIQ01000007">
    <property type="protein sequence ID" value="RKR15249.1"/>
    <property type="molecule type" value="Genomic_DNA"/>
</dbReference>
<name>A0A495EF00_9FLAO</name>